<reference evidence="2" key="1">
    <citation type="submission" date="2022-07" db="EMBL/GenBank/DDBJ databases">
        <authorList>
            <person name="Trinca V."/>
            <person name="Uliana J.V.C."/>
            <person name="Torres T.T."/>
            <person name="Ward R.J."/>
            <person name="Monesi N."/>
        </authorList>
    </citation>
    <scope>NUCLEOTIDE SEQUENCE</scope>
    <source>
        <strain evidence="2">HSMRA1968</strain>
        <tissue evidence="2">Whole embryos</tissue>
    </source>
</reference>
<dbReference type="CDD" id="cd22744">
    <property type="entry name" value="OTU"/>
    <property type="match status" value="2"/>
</dbReference>
<evidence type="ECO:0000313" key="2">
    <source>
        <dbReference type="EMBL" id="KAJ6644243.1"/>
    </source>
</evidence>
<dbReference type="PANTHER" id="PTHR12419">
    <property type="entry name" value="OTU DOMAIN CONTAINING PROTEIN"/>
    <property type="match status" value="1"/>
</dbReference>
<dbReference type="Gene3D" id="3.90.70.80">
    <property type="match status" value="2"/>
</dbReference>
<dbReference type="InterPro" id="IPR003323">
    <property type="entry name" value="OTU_dom"/>
</dbReference>
<accession>A0A9Q0N629</accession>
<sequence length="801" mass="92205">MASNIGDRAYADTTTQCAFLTKKDIETIERLIEEEILNKPTEKTSISIFLAVRNRCSYLLAERLDSAQKIILRKINLALQYRKKSGTTIAYDFTCAPANRRSEKKKANQVCEYNYSVEEVEEADERRNEKELNEVLLRSKKHLDDQMKFEKEMEETLAKSYQEEKSKLLTIITTNNFDFDVLANQLNKVLPAGTTVVYKGKEPMDISALILAIIELFDHDYKIIIATPIQNHIRTFREYCLSIGSIVTYQENIHQENASSSFNVYAVNKHLVNIEVRGDGNCMWSSISHSLVGDYRMMKSLRLLTAYALIDNSKAFSETLTKQTSKFGYNALTLEELIKTSVILQSWGDEFHLMALSLALKRPIYSYGSLIDVTESAFLSYEQFRLNYEEESFHNHFKYIGDANDANNEPILLHYDGHSHYSSVLKRSDCVKPLVPLVQIIDVLFNGEPEKLVDVSEATADKKENENDENLIKFEMELKEISAGIYPKEKSELLTIITTDNFDFEVLANQLNKVLPAGTDVVYKGKESMDISALILAVLELFDYNHNILNAESIQNHIRTFRENCLSIVSNVTYQENIHQENASSTFNVYAVKNHLVNIEIRHDRNSMWSSISHSLVGDYTMTKSLRLLTAYTLMHNYETFSEALKNQINKFTPTFLTPEGLIETSLNRRLSGEDFHLMALSLALKRPIYSYGSLIAITESASLSYEQFRPKYEKRCFDRHFKCIGDANDQNNEPILLYCDGYRHHSSVLKRSDCVKPLVPLVQIIDVLFNGELSVDDEQLDELVKFDKYLREKYRYCYWN</sequence>
<protein>
    <recommendedName>
        <fullName evidence="1">OTU domain-containing protein</fullName>
    </recommendedName>
</protein>
<name>A0A9Q0N629_9DIPT</name>
<keyword evidence="3" id="KW-1185">Reference proteome</keyword>
<dbReference type="EMBL" id="WJQU01000002">
    <property type="protein sequence ID" value="KAJ6644243.1"/>
    <property type="molecule type" value="Genomic_DNA"/>
</dbReference>
<evidence type="ECO:0000259" key="1">
    <source>
        <dbReference type="PROSITE" id="PS50802"/>
    </source>
</evidence>
<gene>
    <name evidence="2" type="ORF">Bhyg_09210</name>
</gene>
<dbReference type="PANTHER" id="PTHR12419:SF10">
    <property type="entry name" value="DEUBIQUITINASE OTUD6B"/>
    <property type="match status" value="1"/>
</dbReference>
<dbReference type="PROSITE" id="PS50802">
    <property type="entry name" value="OTU"/>
    <property type="match status" value="1"/>
</dbReference>
<comment type="caution">
    <text evidence="2">The sequence shown here is derived from an EMBL/GenBank/DDBJ whole genome shotgun (WGS) entry which is preliminary data.</text>
</comment>
<organism evidence="2 3">
    <name type="scientific">Pseudolycoriella hygida</name>
    <dbReference type="NCBI Taxonomy" id="35572"/>
    <lineage>
        <taxon>Eukaryota</taxon>
        <taxon>Metazoa</taxon>
        <taxon>Ecdysozoa</taxon>
        <taxon>Arthropoda</taxon>
        <taxon>Hexapoda</taxon>
        <taxon>Insecta</taxon>
        <taxon>Pterygota</taxon>
        <taxon>Neoptera</taxon>
        <taxon>Endopterygota</taxon>
        <taxon>Diptera</taxon>
        <taxon>Nematocera</taxon>
        <taxon>Sciaroidea</taxon>
        <taxon>Sciaridae</taxon>
        <taxon>Pseudolycoriella</taxon>
    </lineage>
</organism>
<dbReference type="InterPro" id="IPR038765">
    <property type="entry name" value="Papain-like_cys_pep_sf"/>
</dbReference>
<dbReference type="GO" id="GO:0016579">
    <property type="term" value="P:protein deubiquitination"/>
    <property type="evidence" value="ECO:0007669"/>
    <property type="project" value="TreeGrafter"/>
</dbReference>
<dbReference type="Pfam" id="PF02338">
    <property type="entry name" value="OTU"/>
    <property type="match status" value="1"/>
</dbReference>
<dbReference type="GO" id="GO:0004843">
    <property type="term" value="F:cysteine-type deubiquitinase activity"/>
    <property type="evidence" value="ECO:0007669"/>
    <property type="project" value="TreeGrafter"/>
</dbReference>
<proteinExistence type="predicted"/>
<dbReference type="OrthoDB" id="409956at2759"/>
<dbReference type="Proteomes" id="UP001151699">
    <property type="component" value="Chromosome B"/>
</dbReference>
<dbReference type="InterPro" id="IPR050704">
    <property type="entry name" value="Peptidase_C85-like"/>
</dbReference>
<dbReference type="AlphaFoldDB" id="A0A9Q0N629"/>
<dbReference type="SUPFAM" id="SSF54001">
    <property type="entry name" value="Cysteine proteinases"/>
    <property type="match status" value="1"/>
</dbReference>
<feature type="domain" description="OTU" evidence="1">
    <location>
        <begin position="271"/>
        <end position="427"/>
    </location>
</feature>
<evidence type="ECO:0000313" key="3">
    <source>
        <dbReference type="Proteomes" id="UP001151699"/>
    </source>
</evidence>